<keyword evidence="2" id="KW-1185">Reference proteome</keyword>
<dbReference type="OrthoDB" id="2082589at2"/>
<sequence length="139" mass="15516">MAQKLKITLGGESYLADLLWQEAPRTCEAFIAACPFESRIFSAKICDAEVTYPVPGEIADLDLMENPKFEEPAGAVVWYGAWSSICIFFDICEPYGTCNMFARICDADRERFAAACRAVWDDQGAPIRNEIVDVEDEEA</sequence>
<dbReference type="Proteomes" id="UP000195781">
    <property type="component" value="Unassembled WGS sequence"/>
</dbReference>
<comment type="caution">
    <text evidence="1">The sequence shown here is derived from an EMBL/GenBank/DDBJ whole genome shotgun (WGS) entry which is preliminary data.</text>
</comment>
<dbReference type="SUPFAM" id="SSF50891">
    <property type="entry name" value="Cyclophilin-like"/>
    <property type="match status" value="1"/>
</dbReference>
<gene>
    <name evidence="1" type="ORF">B5G02_08050</name>
</gene>
<dbReference type="InterPro" id="IPR024532">
    <property type="entry name" value="DUF3830"/>
</dbReference>
<reference evidence="2" key="1">
    <citation type="submission" date="2017-04" db="EMBL/GenBank/DDBJ databases">
        <title>Function of individual gut microbiota members based on whole genome sequencing of pure cultures obtained from chicken caecum.</title>
        <authorList>
            <person name="Medvecky M."/>
            <person name="Cejkova D."/>
            <person name="Polansky O."/>
            <person name="Karasova D."/>
            <person name="Kubasova T."/>
            <person name="Cizek A."/>
            <person name="Rychlik I."/>
        </authorList>
    </citation>
    <scope>NUCLEOTIDE SEQUENCE [LARGE SCALE GENOMIC DNA]</scope>
    <source>
        <strain evidence="2">An5</strain>
    </source>
</reference>
<dbReference type="Pfam" id="PF12903">
    <property type="entry name" value="DUF3830"/>
    <property type="match status" value="1"/>
</dbReference>
<dbReference type="RefSeq" id="WP_094335851.1">
    <property type="nucleotide sequence ID" value="NZ_NFIE01000018.1"/>
</dbReference>
<dbReference type="InterPro" id="IPR029000">
    <property type="entry name" value="Cyclophilin-like_dom_sf"/>
</dbReference>
<dbReference type="Gene3D" id="2.40.100.20">
    <property type="match status" value="1"/>
</dbReference>
<proteinExistence type="predicted"/>
<accession>A0A1Y3XRQ4</accession>
<dbReference type="EMBL" id="NFIE01000018">
    <property type="protein sequence ID" value="OUN86998.1"/>
    <property type="molecule type" value="Genomic_DNA"/>
</dbReference>
<dbReference type="AlphaFoldDB" id="A0A1Y3XRQ4"/>
<evidence type="ECO:0008006" key="3">
    <source>
        <dbReference type="Google" id="ProtNLM"/>
    </source>
</evidence>
<evidence type="ECO:0000313" key="1">
    <source>
        <dbReference type="EMBL" id="OUN86998.1"/>
    </source>
</evidence>
<organism evidence="1 2">
    <name type="scientific">[Collinsella] massiliensis</name>
    <dbReference type="NCBI Taxonomy" id="1232426"/>
    <lineage>
        <taxon>Bacteria</taxon>
        <taxon>Bacillati</taxon>
        <taxon>Actinomycetota</taxon>
        <taxon>Coriobacteriia</taxon>
        <taxon>Coriobacteriales</taxon>
        <taxon>Coriobacteriaceae</taxon>
        <taxon>Enorma</taxon>
    </lineage>
</organism>
<evidence type="ECO:0000313" key="2">
    <source>
        <dbReference type="Proteomes" id="UP000195781"/>
    </source>
</evidence>
<protein>
    <recommendedName>
        <fullName evidence="3">DUF3830 family protein</fullName>
    </recommendedName>
</protein>
<name>A0A1Y3XRQ4_9ACTN</name>